<dbReference type="InterPro" id="IPR000160">
    <property type="entry name" value="GGDEF_dom"/>
</dbReference>
<dbReference type="AlphaFoldDB" id="T0XYC8"/>
<dbReference type="InterPro" id="IPR035919">
    <property type="entry name" value="EAL_sf"/>
</dbReference>
<dbReference type="EMBL" id="AUZZ01011541">
    <property type="protein sequence ID" value="EQD25913.1"/>
    <property type="molecule type" value="Genomic_DNA"/>
</dbReference>
<sequence length="185" mass="20492">MLAVGFLDLDAFKPINDTYGHDAGDDLLKEMARRLQDVSRRTDTVARVGGDEFVLLLEGLRSMDELDQVLARFQATIAQPFSIKGEKVTIQASLGLTIYPFDKADAGLLLRHADQAMYAAKARTDRASEGWVQLYNPDVGTIAMGHKTLRQDFLRALRTGDVTLRYQPLVALRTGRVAGLEALTR</sequence>
<reference evidence="3" key="1">
    <citation type="submission" date="2013-08" db="EMBL/GenBank/DDBJ databases">
        <authorList>
            <person name="Mendez C."/>
            <person name="Richter M."/>
            <person name="Ferrer M."/>
            <person name="Sanchez J."/>
        </authorList>
    </citation>
    <scope>NUCLEOTIDE SEQUENCE</scope>
</reference>
<feature type="domain" description="EAL" evidence="1">
    <location>
        <begin position="146"/>
        <end position="185"/>
    </location>
</feature>
<dbReference type="SUPFAM" id="SSF55073">
    <property type="entry name" value="Nucleotide cyclase"/>
    <property type="match status" value="1"/>
</dbReference>
<evidence type="ECO:0000313" key="3">
    <source>
        <dbReference type="EMBL" id="EQD25913.1"/>
    </source>
</evidence>
<dbReference type="Gene3D" id="3.20.20.450">
    <property type="entry name" value="EAL domain"/>
    <property type="match status" value="1"/>
</dbReference>
<evidence type="ECO:0000259" key="1">
    <source>
        <dbReference type="PROSITE" id="PS50883"/>
    </source>
</evidence>
<proteinExistence type="predicted"/>
<protein>
    <submittedName>
        <fullName evidence="3">Diguanylate cyclase/phosphodiesterase with PAS/PAC sensor(S)</fullName>
    </submittedName>
</protein>
<dbReference type="PANTHER" id="PTHR44757:SF2">
    <property type="entry name" value="BIOFILM ARCHITECTURE MAINTENANCE PROTEIN MBAA"/>
    <property type="match status" value="1"/>
</dbReference>
<comment type="caution">
    <text evidence="3">The sequence shown here is derived from an EMBL/GenBank/DDBJ whole genome shotgun (WGS) entry which is preliminary data.</text>
</comment>
<dbReference type="InterPro" id="IPR029787">
    <property type="entry name" value="Nucleotide_cyclase"/>
</dbReference>
<name>T0XYC8_9ZZZZ</name>
<dbReference type="NCBIfam" id="TIGR00254">
    <property type="entry name" value="GGDEF"/>
    <property type="match status" value="1"/>
</dbReference>
<dbReference type="SUPFAM" id="SSF141868">
    <property type="entry name" value="EAL domain-like"/>
    <property type="match status" value="1"/>
</dbReference>
<dbReference type="PANTHER" id="PTHR44757">
    <property type="entry name" value="DIGUANYLATE CYCLASE DGCP"/>
    <property type="match status" value="1"/>
</dbReference>
<dbReference type="PROSITE" id="PS50887">
    <property type="entry name" value="GGDEF"/>
    <property type="match status" value="1"/>
</dbReference>
<dbReference type="Gene3D" id="3.30.70.270">
    <property type="match status" value="1"/>
</dbReference>
<dbReference type="InterPro" id="IPR043128">
    <property type="entry name" value="Rev_trsase/Diguanyl_cyclase"/>
</dbReference>
<dbReference type="CDD" id="cd01949">
    <property type="entry name" value="GGDEF"/>
    <property type="match status" value="1"/>
</dbReference>
<dbReference type="InterPro" id="IPR001633">
    <property type="entry name" value="EAL_dom"/>
</dbReference>
<dbReference type="Pfam" id="PF00990">
    <property type="entry name" value="GGDEF"/>
    <property type="match status" value="1"/>
</dbReference>
<reference evidence="3" key="2">
    <citation type="journal article" date="2014" name="ISME J.">
        <title>Microbial stratification in low pH oxic and suboxic macroscopic growths along an acid mine drainage.</title>
        <authorList>
            <person name="Mendez-Garcia C."/>
            <person name="Mesa V."/>
            <person name="Sprenger R.R."/>
            <person name="Richter M."/>
            <person name="Diez M.S."/>
            <person name="Solano J."/>
            <person name="Bargiela R."/>
            <person name="Golyshina O.V."/>
            <person name="Manteca A."/>
            <person name="Ramos J.L."/>
            <person name="Gallego J.R."/>
            <person name="Llorente I."/>
            <person name="Martins Dos Santos V.A."/>
            <person name="Jensen O.N."/>
            <person name="Pelaez A.I."/>
            <person name="Sanchez J."/>
            <person name="Ferrer M."/>
        </authorList>
    </citation>
    <scope>NUCLEOTIDE SEQUENCE</scope>
</reference>
<accession>T0XYC8</accession>
<dbReference type="InterPro" id="IPR052155">
    <property type="entry name" value="Biofilm_reg_signaling"/>
</dbReference>
<feature type="domain" description="GGDEF" evidence="2">
    <location>
        <begin position="1"/>
        <end position="137"/>
    </location>
</feature>
<gene>
    <name evidence="3" type="ORF">B2A_15885</name>
</gene>
<organism evidence="3">
    <name type="scientific">mine drainage metagenome</name>
    <dbReference type="NCBI Taxonomy" id="410659"/>
    <lineage>
        <taxon>unclassified sequences</taxon>
        <taxon>metagenomes</taxon>
        <taxon>ecological metagenomes</taxon>
    </lineage>
</organism>
<evidence type="ECO:0000259" key="2">
    <source>
        <dbReference type="PROSITE" id="PS50887"/>
    </source>
</evidence>
<feature type="non-terminal residue" evidence="3">
    <location>
        <position position="185"/>
    </location>
</feature>
<dbReference type="PROSITE" id="PS50883">
    <property type="entry name" value="EAL"/>
    <property type="match status" value="1"/>
</dbReference>
<dbReference type="SMART" id="SM00267">
    <property type="entry name" value="GGDEF"/>
    <property type="match status" value="1"/>
</dbReference>